<organism evidence="1 2">
    <name type="scientific">Prunus armeniaca</name>
    <name type="common">Apricot</name>
    <name type="synonym">Armeniaca vulgaris</name>
    <dbReference type="NCBI Taxonomy" id="36596"/>
    <lineage>
        <taxon>Eukaryota</taxon>
        <taxon>Viridiplantae</taxon>
        <taxon>Streptophyta</taxon>
        <taxon>Embryophyta</taxon>
        <taxon>Tracheophyta</taxon>
        <taxon>Spermatophyta</taxon>
        <taxon>Magnoliopsida</taxon>
        <taxon>eudicotyledons</taxon>
        <taxon>Gunneridae</taxon>
        <taxon>Pentapetalae</taxon>
        <taxon>rosids</taxon>
        <taxon>fabids</taxon>
        <taxon>Rosales</taxon>
        <taxon>Rosaceae</taxon>
        <taxon>Amygdaloideae</taxon>
        <taxon>Amygdaleae</taxon>
        <taxon>Prunus</taxon>
    </lineage>
</organism>
<dbReference type="EMBL" id="CAEKKB010000003">
    <property type="protein sequence ID" value="CAB4302821.1"/>
    <property type="molecule type" value="Genomic_DNA"/>
</dbReference>
<proteinExistence type="predicted"/>
<dbReference type="Proteomes" id="UP000507245">
    <property type="component" value="Unassembled WGS sequence"/>
</dbReference>
<keyword evidence="2" id="KW-1185">Reference proteome</keyword>
<evidence type="ECO:0000313" key="2">
    <source>
        <dbReference type="Proteomes" id="UP000507245"/>
    </source>
</evidence>
<sequence>MSFGSQTEYLVHLGAGIFVVSKLPTTIEGVIVKLGGSPHSELLLEAKEEATSRSCIQLFVMHASMAIGMLVLNSASCHNLLVSFLP</sequence>
<accession>A0A6J5WR69</accession>
<evidence type="ECO:0000313" key="1">
    <source>
        <dbReference type="EMBL" id="CAB4302821.1"/>
    </source>
</evidence>
<gene>
    <name evidence="1" type="ORF">ORAREDHAP_LOCUS18712</name>
</gene>
<dbReference type="OrthoDB" id="10569976at2759"/>
<name>A0A6J5WR69_PRUAR</name>
<reference evidence="2" key="1">
    <citation type="journal article" date="2020" name="Genome Biol.">
        <title>Gamete binning: chromosome-level and haplotype-resolved genome assembly enabled by high-throughput single-cell sequencing of gamete genomes.</title>
        <authorList>
            <person name="Campoy J.A."/>
            <person name="Sun H."/>
            <person name="Goel M."/>
            <person name="Jiao W.-B."/>
            <person name="Folz-Donahue K."/>
            <person name="Wang N."/>
            <person name="Rubio M."/>
            <person name="Liu C."/>
            <person name="Kukat C."/>
            <person name="Ruiz D."/>
            <person name="Huettel B."/>
            <person name="Schneeberger K."/>
        </authorList>
    </citation>
    <scope>NUCLEOTIDE SEQUENCE [LARGE SCALE GENOMIC DNA]</scope>
    <source>
        <strain evidence="2">cv. Rojo Pasion</strain>
    </source>
</reference>
<protein>
    <submittedName>
        <fullName evidence="1">Uncharacterized protein</fullName>
    </submittedName>
</protein>
<dbReference type="AlphaFoldDB" id="A0A6J5WR69"/>